<sequence>MERRRPEDQGRRLRLEDVMPGVACVGVDAAGGTQLGLQGANFKVDGNPIVLLGDHVAPHSPFEPPHVPDPTMAQGSPNFRLNGIPVCREGHVATCGHPTTGRPKFRIP</sequence>
<name>A0A5N3PH52_9HYPH</name>
<dbReference type="EMBL" id="VCMV01000003">
    <property type="protein sequence ID" value="KAB0269064.1"/>
    <property type="molecule type" value="Genomic_DNA"/>
</dbReference>
<proteinExistence type="predicted"/>
<feature type="region of interest" description="Disordered" evidence="1">
    <location>
        <begin position="56"/>
        <end position="77"/>
    </location>
</feature>
<comment type="caution">
    <text evidence="2">The sequence shown here is derived from an EMBL/GenBank/DDBJ whole genome shotgun (WGS) entry which is preliminary data.</text>
</comment>
<accession>A0A5N3PH52</accession>
<dbReference type="InterPro" id="IPR008727">
    <property type="entry name" value="PAAR_motif"/>
</dbReference>
<dbReference type="AlphaFoldDB" id="A0A5N3PH52"/>
<protein>
    <recommendedName>
        <fullName evidence="4">PAAR domain-containing protein</fullName>
    </recommendedName>
</protein>
<evidence type="ECO:0000313" key="3">
    <source>
        <dbReference type="Proteomes" id="UP000325684"/>
    </source>
</evidence>
<dbReference type="Pfam" id="PF05488">
    <property type="entry name" value="PAAR_motif"/>
    <property type="match status" value="1"/>
</dbReference>
<dbReference type="Proteomes" id="UP000325684">
    <property type="component" value="Unassembled WGS sequence"/>
</dbReference>
<organism evidence="2 3">
    <name type="scientific">Microvirga brassicacearum</name>
    <dbReference type="NCBI Taxonomy" id="2580413"/>
    <lineage>
        <taxon>Bacteria</taxon>
        <taxon>Pseudomonadati</taxon>
        <taxon>Pseudomonadota</taxon>
        <taxon>Alphaproteobacteria</taxon>
        <taxon>Hyphomicrobiales</taxon>
        <taxon>Methylobacteriaceae</taxon>
        <taxon>Microvirga</taxon>
    </lineage>
</organism>
<evidence type="ECO:0000313" key="2">
    <source>
        <dbReference type="EMBL" id="KAB0269064.1"/>
    </source>
</evidence>
<evidence type="ECO:0000256" key="1">
    <source>
        <dbReference type="SAM" id="MobiDB-lite"/>
    </source>
</evidence>
<reference evidence="2 3" key="1">
    <citation type="journal article" date="2019" name="Microorganisms">
        <title>Genome Insights into the Novel Species Microvirga brassicacearum, a Rapeseed Endophyte with Biotechnological Potential.</title>
        <authorList>
            <person name="Jimenez-Gomez A."/>
            <person name="Saati-Santamaria Z."/>
            <person name="Igual J.M."/>
            <person name="Rivas R."/>
            <person name="Mateos P.F."/>
            <person name="Garcia-Fraile P."/>
        </authorList>
    </citation>
    <scope>NUCLEOTIDE SEQUENCE [LARGE SCALE GENOMIC DNA]</scope>
    <source>
        <strain evidence="2 3">CDVBN77</strain>
    </source>
</reference>
<gene>
    <name evidence="2" type="ORF">FEZ63_02855</name>
</gene>
<dbReference type="Gene3D" id="2.60.200.60">
    <property type="match status" value="1"/>
</dbReference>
<keyword evidence="3" id="KW-1185">Reference proteome</keyword>
<dbReference type="OrthoDB" id="8165654at2"/>
<evidence type="ECO:0008006" key="4">
    <source>
        <dbReference type="Google" id="ProtNLM"/>
    </source>
</evidence>